<protein>
    <submittedName>
        <fullName evidence="1">Uncharacterized protein</fullName>
    </submittedName>
</protein>
<proteinExistence type="predicted"/>
<gene>
    <name evidence="1" type="ORF">BO66DRAFT_440180</name>
</gene>
<reference evidence="1" key="1">
    <citation type="submission" date="2018-02" db="EMBL/GenBank/DDBJ databases">
        <title>The genomes of Aspergillus section Nigri reveals drivers in fungal speciation.</title>
        <authorList>
            <consortium name="DOE Joint Genome Institute"/>
            <person name="Vesth T.C."/>
            <person name="Nybo J."/>
            <person name="Theobald S."/>
            <person name="Brandl J."/>
            <person name="Frisvad J.C."/>
            <person name="Nielsen K.F."/>
            <person name="Lyhne E.K."/>
            <person name="Kogle M.E."/>
            <person name="Kuo A."/>
            <person name="Riley R."/>
            <person name="Clum A."/>
            <person name="Nolan M."/>
            <person name="Lipzen A."/>
            <person name="Salamov A."/>
            <person name="Henrissat B."/>
            <person name="Wiebenga A."/>
            <person name="De vries R.P."/>
            <person name="Grigoriev I.V."/>
            <person name="Mortensen U.H."/>
            <person name="Andersen M.R."/>
            <person name="Baker S.E."/>
        </authorList>
    </citation>
    <scope>NUCLEOTIDE SEQUENCE</scope>
    <source>
        <strain evidence="1">CBS 121060</strain>
    </source>
</reference>
<sequence>MSDEHTLPDNGTMSDSDTLSDGTIPDNNIMSDDSMSLLNDETAEPPDSWRLGIIWSPDDADWDAARLQANEWWQLRRQARPHLRRMYMGEVVVRGGHARFLFGDTEGDQAARYIECNGQLDFDFALPQDLAKYQRAVTMMITILRGVDDSWTLLREKLLALPFRTSSLPEPFFL</sequence>
<evidence type="ECO:0000313" key="2">
    <source>
        <dbReference type="Proteomes" id="UP000249661"/>
    </source>
</evidence>
<evidence type="ECO:0000313" key="1">
    <source>
        <dbReference type="EMBL" id="RAH68568.1"/>
    </source>
</evidence>
<dbReference type="Proteomes" id="UP000249661">
    <property type="component" value="Unassembled WGS sequence"/>
</dbReference>
<dbReference type="EMBL" id="KZ824966">
    <property type="protein sequence ID" value="RAH68568.1"/>
    <property type="molecule type" value="Genomic_DNA"/>
</dbReference>
<accession>A0ACD1H598</accession>
<name>A0ACD1H598_9EURO</name>
<organism evidence="1 2">
    <name type="scientific">Aspergillus aculeatinus CBS 121060</name>
    <dbReference type="NCBI Taxonomy" id="1448322"/>
    <lineage>
        <taxon>Eukaryota</taxon>
        <taxon>Fungi</taxon>
        <taxon>Dikarya</taxon>
        <taxon>Ascomycota</taxon>
        <taxon>Pezizomycotina</taxon>
        <taxon>Eurotiomycetes</taxon>
        <taxon>Eurotiomycetidae</taxon>
        <taxon>Eurotiales</taxon>
        <taxon>Aspergillaceae</taxon>
        <taxon>Aspergillus</taxon>
        <taxon>Aspergillus subgen. Circumdati</taxon>
    </lineage>
</organism>
<keyword evidence="2" id="KW-1185">Reference proteome</keyword>